<name>A0A378RM28_MYROD</name>
<sequence length="203" mass="23344">MKLKSNFSRGAVLILTIIFLITAVTFEIFELSSLPAQFFGTLLGVVITAIITVLLLQGQTKSEESRERNLMVFEKKQEVFFHFLTQLNTILQKEKLTLHLSHDKTLEREVNSLQDLLFEFGFLQMHTSTETFDQILLCVGNLMEESKKIKLLADKTEKDFEGYYKVLATDFFAIVSLLKLELYNAAPTDISKKHLDRIIKLSF</sequence>
<evidence type="ECO:0000256" key="1">
    <source>
        <dbReference type="SAM" id="Phobius"/>
    </source>
</evidence>
<feature type="transmembrane region" description="Helical" evidence="1">
    <location>
        <begin position="36"/>
        <end position="56"/>
    </location>
</feature>
<dbReference type="RefSeq" id="WP_115090941.1">
    <property type="nucleotide sequence ID" value="NZ_CP068107.1"/>
</dbReference>
<protein>
    <submittedName>
        <fullName evidence="2">Uncharacterized protein</fullName>
    </submittedName>
</protein>
<dbReference type="EMBL" id="UGQL01000001">
    <property type="protein sequence ID" value="STZ28103.1"/>
    <property type="molecule type" value="Genomic_DNA"/>
</dbReference>
<keyword evidence="1" id="KW-1133">Transmembrane helix</keyword>
<proteinExistence type="predicted"/>
<keyword evidence="3" id="KW-1185">Reference proteome</keyword>
<accession>A0A378RM28</accession>
<dbReference type="AlphaFoldDB" id="A0A378RM28"/>
<keyword evidence="1" id="KW-0472">Membrane</keyword>
<gene>
    <name evidence="2" type="ORF">NCTC11179_01643</name>
</gene>
<evidence type="ECO:0000313" key="3">
    <source>
        <dbReference type="Proteomes" id="UP000255024"/>
    </source>
</evidence>
<evidence type="ECO:0000313" key="2">
    <source>
        <dbReference type="EMBL" id="STZ28103.1"/>
    </source>
</evidence>
<reference evidence="2 3" key="1">
    <citation type="submission" date="2018-06" db="EMBL/GenBank/DDBJ databases">
        <authorList>
            <consortium name="Pathogen Informatics"/>
            <person name="Doyle S."/>
        </authorList>
    </citation>
    <scope>NUCLEOTIDE SEQUENCE [LARGE SCALE GENOMIC DNA]</scope>
    <source>
        <strain evidence="2 3">NCTC11179</strain>
    </source>
</reference>
<organism evidence="2 3">
    <name type="scientific">Myroides odoratus</name>
    <name type="common">Flavobacterium odoratum</name>
    <dbReference type="NCBI Taxonomy" id="256"/>
    <lineage>
        <taxon>Bacteria</taxon>
        <taxon>Pseudomonadati</taxon>
        <taxon>Bacteroidota</taxon>
        <taxon>Flavobacteriia</taxon>
        <taxon>Flavobacteriales</taxon>
        <taxon>Flavobacteriaceae</taxon>
        <taxon>Myroides</taxon>
    </lineage>
</organism>
<keyword evidence="1" id="KW-0812">Transmembrane</keyword>
<dbReference type="Proteomes" id="UP000255024">
    <property type="component" value="Unassembled WGS sequence"/>
</dbReference>